<evidence type="ECO:0000313" key="3">
    <source>
        <dbReference type="Proteomes" id="UP001501410"/>
    </source>
</evidence>
<comment type="caution">
    <text evidence="2">The sequence shown here is derived from an EMBL/GenBank/DDBJ whole genome shotgun (WGS) entry which is preliminary data.</text>
</comment>
<feature type="transmembrane region" description="Helical" evidence="1">
    <location>
        <begin position="41"/>
        <end position="60"/>
    </location>
</feature>
<feature type="transmembrane region" description="Helical" evidence="1">
    <location>
        <begin position="93"/>
        <end position="112"/>
    </location>
</feature>
<keyword evidence="3" id="KW-1185">Reference proteome</keyword>
<organism evidence="2 3">
    <name type="scientific">Rurimicrobium arvi</name>
    <dbReference type="NCBI Taxonomy" id="2049916"/>
    <lineage>
        <taxon>Bacteria</taxon>
        <taxon>Pseudomonadati</taxon>
        <taxon>Bacteroidota</taxon>
        <taxon>Chitinophagia</taxon>
        <taxon>Chitinophagales</taxon>
        <taxon>Chitinophagaceae</taxon>
        <taxon>Rurimicrobium</taxon>
    </lineage>
</organism>
<keyword evidence="1" id="KW-0812">Transmembrane</keyword>
<accession>A0ABP8MWM3</accession>
<name>A0ABP8MWM3_9BACT</name>
<sequence>MLLLAFLSFLCCILSWGNGSGGGTFAQLEYGILARGFRKDLLHPALLIPFAGQVLLLYAIFCRRPRFLLTLSALLLCGLLAFFVLLINLLSHHWMEAASTLPYLSLSLYILLSRKQLWRG</sequence>
<proteinExistence type="predicted"/>
<keyword evidence="1" id="KW-1133">Transmembrane helix</keyword>
<evidence type="ECO:0000313" key="2">
    <source>
        <dbReference type="EMBL" id="GAA4455593.1"/>
    </source>
</evidence>
<dbReference type="EMBL" id="BAABEZ010000022">
    <property type="protein sequence ID" value="GAA4455593.1"/>
    <property type="molecule type" value="Genomic_DNA"/>
</dbReference>
<feature type="transmembrane region" description="Helical" evidence="1">
    <location>
        <begin position="67"/>
        <end position="87"/>
    </location>
</feature>
<gene>
    <name evidence="2" type="ORF">GCM10023092_19500</name>
</gene>
<evidence type="ECO:0000256" key="1">
    <source>
        <dbReference type="SAM" id="Phobius"/>
    </source>
</evidence>
<dbReference type="Proteomes" id="UP001501410">
    <property type="component" value="Unassembled WGS sequence"/>
</dbReference>
<reference evidence="3" key="1">
    <citation type="journal article" date="2019" name="Int. J. Syst. Evol. Microbiol.">
        <title>The Global Catalogue of Microorganisms (GCM) 10K type strain sequencing project: providing services to taxonomists for standard genome sequencing and annotation.</title>
        <authorList>
            <consortium name="The Broad Institute Genomics Platform"/>
            <consortium name="The Broad Institute Genome Sequencing Center for Infectious Disease"/>
            <person name="Wu L."/>
            <person name="Ma J."/>
        </authorList>
    </citation>
    <scope>NUCLEOTIDE SEQUENCE [LARGE SCALE GENOMIC DNA]</scope>
    <source>
        <strain evidence="3">JCM 31921</strain>
    </source>
</reference>
<protein>
    <submittedName>
        <fullName evidence="2">Uncharacterized protein</fullName>
    </submittedName>
</protein>
<keyword evidence="1" id="KW-0472">Membrane</keyword>